<dbReference type="Pfam" id="PF07282">
    <property type="entry name" value="Cas12f1-like_TNB"/>
    <property type="match status" value="1"/>
</dbReference>
<evidence type="ECO:0000259" key="10">
    <source>
        <dbReference type="Pfam" id="PF12323"/>
    </source>
</evidence>
<dbReference type="NCBIfam" id="NF040570">
    <property type="entry name" value="guided_TnpB"/>
    <property type="match status" value="1"/>
</dbReference>
<dbReference type="InterPro" id="IPR010095">
    <property type="entry name" value="Cas12f1-like_TNB"/>
</dbReference>
<evidence type="ECO:0000256" key="3">
    <source>
        <dbReference type="ARBA" id="ARBA00022723"/>
    </source>
</evidence>
<keyword evidence="5" id="KW-0238">DNA-binding</keyword>
<proteinExistence type="inferred from homology"/>
<accession>A0A140L5A6</accession>
<evidence type="ECO:0000256" key="5">
    <source>
        <dbReference type="ARBA" id="ARBA00023125"/>
    </source>
</evidence>
<dbReference type="STRING" id="520762.AN619_14850"/>
<feature type="domain" description="Cas12f1-like TNB" evidence="9">
    <location>
        <begin position="319"/>
        <end position="386"/>
    </location>
</feature>
<protein>
    <recommendedName>
        <fullName evidence="13">Transposase</fullName>
    </recommendedName>
</protein>
<reference evidence="11 12" key="1">
    <citation type="submission" date="2015-12" db="EMBL/GenBank/DDBJ databases">
        <title>Draft genome sequence of the thermoanaerobe Thermotalea metallivorans, an isolate from the runoff channel of the Great Artesian Basin, Australia.</title>
        <authorList>
            <person name="Patel B.K."/>
        </authorList>
    </citation>
    <scope>NUCLEOTIDE SEQUENCE [LARGE SCALE GENOMIC DNA]</scope>
    <source>
        <strain evidence="11 12">B2-1</strain>
    </source>
</reference>
<keyword evidence="3" id="KW-0479">Metal-binding</keyword>
<name>A0A140L5A6_9FIRM</name>
<dbReference type="PATRIC" id="fig|520762.4.peg.1650"/>
<dbReference type="Proteomes" id="UP000070456">
    <property type="component" value="Unassembled WGS sequence"/>
</dbReference>
<organism evidence="11 12">
    <name type="scientific">Thermotalea metallivorans</name>
    <dbReference type="NCBI Taxonomy" id="520762"/>
    <lineage>
        <taxon>Bacteria</taxon>
        <taxon>Bacillati</taxon>
        <taxon>Bacillota</taxon>
        <taxon>Clostridia</taxon>
        <taxon>Peptostreptococcales</taxon>
        <taxon>Thermotaleaceae</taxon>
        <taxon>Thermotalea</taxon>
    </lineage>
</organism>
<sequence>MIKTYKVMLLPNNKQRTKLFECAGVARWAYNWALEQQQTNYKNGGKFLSDGELRKKLTELKQTEEYTWLNNYSNNITKQAIKDASIAFKNFFEGRAKFPKFKSKKRSEIGFYQDTDKIVVTDTDVKLEKLTTSKKKNKQKLNWIRLAEKGKIPIGENIKYSNPRITFNGLHWWLSVGIEEKEIKNDKYTEGIGIDLGVKDLAIVSNGQKFTNINKSSKVKKLEKRLKKLQRKLSKKYELNKMKTEGGECRYRKTKNIKKLEILVLKERRRLKNIRHNYIHQITASLVRTKPAYVVMESLNTSGMLKNKKLSKSIQEQLFHELKRQIEYKCAWNRIKFILADRFYPSSKTCSNCGSIKDKLSLSERVFTCEECGYRIDRDLNASINLENYGKSIA</sequence>
<dbReference type="GO" id="GO:0032196">
    <property type="term" value="P:transposition"/>
    <property type="evidence" value="ECO:0007669"/>
    <property type="project" value="UniProtKB-KW"/>
</dbReference>
<comment type="caution">
    <text evidence="11">The sequence shown here is derived from an EMBL/GenBank/DDBJ whole genome shotgun (WGS) entry which is preliminary data.</text>
</comment>
<keyword evidence="4" id="KW-0862">Zinc</keyword>
<feature type="domain" description="Probable transposase IS891/IS1136/IS1341" evidence="8">
    <location>
        <begin position="182"/>
        <end position="307"/>
    </location>
</feature>
<keyword evidence="2" id="KW-0815">Transposition</keyword>
<evidence type="ECO:0000259" key="9">
    <source>
        <dbReference type="Pfam" id="PF07282"/>
    </source>
</evidence>
<evidence type="ECO:0000259" key="8">
    <source>
        <dbReference type="Pfam" id="PF01385"/>
    </source>
</evidence>
<evidence type="ECO:0000313" key="11">
    <source>
        <dbReference type="EMBL" id="KXG75731.1"/>
    </source>
</evidence>
<evidence type="ECO:0008006" key="13">
    <source>
        <dbReference type="Google" id="ProtNLM"/>
    </source>
</evidence>
<evidence type="ECO:0000256" key="4">
    <source>
        <dbReference type="ARBA" id="ARBA00022833"/>
    </source>
</evidence>
<keyword evidence="6" id="KW-0233">DNA recombination</keyword>
<evidence type="ECO:0000313" key="12">
    <source>
        <dbReference type="Proteomes" id="UP000070456"/>
    </source>
</evidence>
<evidence type="ECO:0000256" key="7">
    <source>
        <dbReference type="SAM" id="Coils"/>
    </source>
</evidence>
<keyword evidence="7" id="KW-0175">Coiled coil</keyword>
<dbReference type="OrthoDB" id="1551477at2"/>
<dbReference type="AlphaFoldDB" id="A0A140L5A6"/>
<dbReference type="GO" id="GO:0006310">
    <property type="term" value="P:DNA recombination"/>
    <property type="evidence" value="ECO:0007669"/>
    <property type="project" value="UniProtKB-KW"/>
</dbReference>
<dbReference type="InterPro" id="IPR021027">
    <property type="entry name" value="Transposase_put_HTH"/>
</dbReference>
<gene>
    <name evidence="11" type="ORF">AN619_14850</name>
</gene>
<dbReference type="GO" id="GO:0003677">
    <property type="term" value="F:DNA binding"/>
    <property type="evidence" value="ECO:0007669"/>
    <property type="project" value="UniProtKB-KW"/>
</dbReference>
<dbReference type="GO" id="GO:0046872">
    <property type="term" value="F:metal ion binding"/>
    <property type="evidence" value="ECO:0007669"/>
    <property type="project" value="UniProtKB-KW"/>
</dbReference>
<evidence type="ECO:0000256" key="1">
    <source>
        <dbReference type="ARBA" id="ARBA00008761"/>
    </source>
</evidence>
<evidence type="ECO:0000256" key="2">
    <source>
        <dbReference type="ARBA" id="ARBA00022578"/>
    </source>
</evidence>
<feature type="coiled-coil region" evidence="7">
    <location>
        <begin position="212"/>
        <end position="277"/>
    </location>
</feature>
<keyword evidence="12" id="KW-1185">Reference proteome</keyword>
<dbReference type="Pfam" id="PF01385">
    <property type="entry name" value="OrfB_IS605"/>
    <property type="match status" value="1"/>
</dbReference>
<comment type="similarity">
    <text evidence="1">In the C-terminal section; belongs to the transposase 35 family.</text>
</comment>
<dbReference type="InterPro" id="IPR001959">
    <property type="entry name" value="Transposase"/>
</dbReference>
<dbReference type="Pfam" id="PF12323">
    <property type="entry name" value="HTH_OrfB_IS605"/>
    <property type="match status" value="1"/>
</dbReference>
<dbReference type="NCBIfam" id="TIGR01766">
    <property type="entry name" value="IS200/IS605 family accessory protein TnpB-like domain"/>
    <property type="match status" value="1"/>
</dbReference>
<evidence type="ECO:0000256" key="6">
    <source>
        <dbReference type="ARBA" id="ARBA00023172"/>
    </source>
</evidence>
<dbReference type="RefSeq" id="WP_068556088.1">
    <property type="nucleotide sequence ID" value="NZ_LOEE01000031.1"/>
</dbReference>
<dbReference type="EMBL" id="LOEE01000031">
    <property type="protein sequence ID" value="KXG75731.1"/>
    <property type="molecule type" value="Genomic_DNA"/>
</dbReference>
<feature type="domain" description="Transposase putative helix-turn-helix" evidence="10">
    <location>
        <begin position="1"/>
        <end position="46"/>
    </location>
</feature>